<name>A0A7J5X9S5_DISMA</name>
<dbReference type="InterPro" id="IPR003360">
    <property type="entry name" value="US22-like"/>
</dbReference>
<feature type="coiled-coil region" evidence="1">
    <location>
        <begin position="100"/>
        <end position="127"/>
    </location>
</feature>
<dbReference type="OrthoDB" id="9947986at2759"/>
<evidence type="ECO:0000313" key="4">
    <source>
        <dbReference type="Proteomes" id="UP000518266"/>
    </source>
</evidence>
<protein>
    <submittedName>
        <fullName evidence="3">Uncharacterized protein</fullName>
    </submittedName>
</protein>
<dbReference type="AlphaFoldDB" id="A0A7J5X9S5"/>
<proteinExistence type="predicted"/>
<evidence type="ECO:0000313" key="3">
    <source>
        <dbReference type="EMBL" id="KAF3833681.1"/>
    </source>
</evidence>
<evidence type="ECO:0000256" key="1">
    <source>
        <dbReference type="SAM" id="Coils"/>
    </source>
</evidence>
<organism evidence="3 4">
    <name type="scientific">Dissostichus mawsoni</name>
    <name type="common">Antarctic cod</name>
    <dbReference type="NCBI Taxonomy" id="36200"/>
    <lineage>
        <taxon>Eukaryota</taxon>
        <taxon>Metazoa</taxon>
        <taxon>Chordata</taxon>
        <taxon>Craniata</taxon>
        <taxon>Vertebrata</taxon>
        <taxon>Euteleostomi</taxon>
        <taxon>Actinopterygii</taxon>
        <taxon>Neopterygii</taxon>
        <taxon>Teleostei</taxon>
        <taxon>Neoteleostei</taxon>
        <taxon>Acanthomorphata</taxon>
        <taxon>Eupercaria</taxon>
        <taxon>Perciformes</taxon>
        <taxon>Notothenioidei</taxon>
        <taxon>Nototheniidae</taxon>
        <taxon>Dissostichus</taxon>
    </lineage>
</organism>
<dbReference type="EMBL" id="JAAKFY010000026">
    <property type="protein sequence ID" value="KAF3833681.1"/>
    <property type="molecule type" value="Genomic_DNA"/>
</dbReference>
<gene>
    <name evidence="3" type="ORF">F7725_024885</name>
</gene>
<dbReference type="Proteomes" id="UP000518266">
    <property type="component" value="Unassembled WGS sequence"/>
</dbReference>
<comment type="caution">
    <text evidence="3">The sequence shown here is derived from an EMBL/GenBank/DDBJ whole genome shotgun (WGS) entry which is preliminary data.</text>
</comment>
<sequence>MGEILSPEIVSMQVVGVVEGTSCPWDQLVLMICEDGKLYAYDEEELHLVASSLKQLDEEGIEYPASKTYYKGEAFKDMTMKDWEKVWNSPTGRKLDREHRKEADKAKAEAEAKAQAVKAEARKKIKEEFLNETRYFRHNAAAIIKKMKELNDSRQGRAKLLVDEILHSIFFLGRINTPPISPGKIVKKSKMLKKLKKEFPRPFELYSSELPRRTPFSCLLDMIVFLKGRQNENEIKQKLQELIRELHPKASEPPKKKKIPLVSSTICVSQKNPKSEKYYGVSMSASGKLPGRIMVAASCLPGSWDSYVAGAVMTFNPEDKSKKSYFDGTIQLPQPVTCQAFSLHGEGAQKLPCTSCANLFRLRGNYEVGWPYGNCAEVESVSNLFKKDTEVREQARPTSEKFTTENRSKAEESVREDLRFC</sequence>
<accession>A0A7J5X9S5</accession>
<reference evidence="3 4" key="1">
    <citation type="submission" date="2020-03" db="EMBL/GenBank/DDBJ databases">
        <title>Dissostichus mawsoni Genome sequencing and assembly.</title>
        <authorList>
            <person name="Park H."/>
        </authorList>
    </citation>
    <scope>NUCLEOTIDE SEQUENCE [LARGE SCALE GENOMIC DNA]</scope>
    <source>
        <strain evidence="3">DM0001</strain>
        <tissue evidence="3">Muscle</tissue>
    </source>
</reference>
<keyword evidence="1" id="KW-0175">Coiled coil</keyword>
<dbReference type="Pfam" id="PF02393">
    <property type="entry name" value="US22"/>
    <property type="match status" value="1"/>
</dbReference>
<feature type="region of interest" description="Disordered" evidence="2">
    <location>
        <begin position="391"/>
        <end position="421"/>
    </location>
</feature>
<evidence type="ECO:0000256" key="2">
    <source>
        <dbReference type="SAM" id="MobiDB-lite"/>
    </source>
</evidence>
<keyword evidence="4" id="KW-1185">Reference proteome</keyword>